<comment type="caution">
    <text evidence="5">Lacks conserved residue(s) required for the propagation of feature annotation.</text>
</comment>
<dbReference type="Proteomes" id="UP001165135">
    <property type="component" value="Unassembled WGS sequence"/>
</dbReference>
<keyword evidence="2" id="KW-0645">Protease</keyword>
<dbReference type="PROSITE" id="PS51892">
    <property type="entry name" value="SUBTILASE"/>
    <property type="match status" value="1"/>
</dbReference>
<sequence length="414" mass="40973">MRSRGALRDLVTRAAAWAGAVTTLTASIGLTPAAATPGPASLPGVSQTVSGGTSGCLKPSTAESVRVPWPQTYLRPENVWPLTQGAGVRVAVVGSGVDDGSGLLGTRLTLGPRLYGHGDAGRDCVGHGTFIAGLIAARRRAGVGFAGIAPQAEVLSVAVTDDIGVTTPGLLAKGIRAAADAGSDVIDVAVPVTAGSPALASAVGHANAHGALVVAPAAADGHPGGPVYPAAYRDVLAVSDIGPNGLPPQSAASGGRVDLSAPGDAVMSVGPGGPGDFTGTGPSYAAALVAGTAALTLAYRPRMSPAELRSRLEITAYHPGTTMPDPRLGYGTVDPASAVGMALPEQAGAAARSTGPRPVPAMPPPRPRQGNAPAYRVAAGAAAAIALVGFGAVVIPRGRRRGWRPSMRRPDPPA</sequence>
<keyword evidence="3" id="KW-0378">Hydrolase</keyword>
<dbReference type="Gene3D" id="3.40.50.200">
    <property type="entry name" value="Peptidase S8/S53 domain"/>
    <property type="match status" value="1"/>
</dbReference>
<proteinExistence type="inferred from homology"/>
<keyword evidence="7" id="KW-1133">Transmembrane helix</keyword>
<dbReference type="PRINTS" id="PR00723">
    <property type="entry name" value="SUBTILISIN"/>
</dbReference>
<dbReference type="GO" id="GO:0004252">
    <property type="term" value="F:serine-type endopeptidase activity"/>
    <property type="evidence" value="ECO:0007669"/>
    <property type="project" value="InterPro"/>
</dbReference>
<comment type="similarity">
    <text evidence="1 5">Belongs to the peptidase S8 family.</text>
</comment>
<feature type="compositionally biased region" description="Low complexity" evidence="6">
    <location>
        <begin position="37"/>
        <end position="51"/>
    </location>
</feature>
<evidence type="ECO:0000313" key="9">
    <source>
        <dbReference type="EMBL" id="GLY73784.1"/>
    </source>
</evidence>
<dbReference type="InterPro" id="IPR022398">
    <property type="entry name" value="Peptidase_S8_His-AS"/>
</dbReference>
<keyword evidence="4" id="KW-0720">Serine protease</keyword>
<feature type="compositionally biased region" description="Pro residues" evidence="6">
    <location>
        <begin position="357"/>
        <end position="367"/>
    </location>
</feature>
<accession>A0A9W6RDU8</accession>
<name>A0A9W6RDU8_9ACTN</name>
<gene>
    <name evidence="9" type="ORF">Airi01_020510</name>
</gene>
<feature type="transmembrane region" description="Helical" evidence="7">
    <location>
        <begin position="374"/>
        <end position="395"/>
    </location>
</feature>
<protein>
    <submittedName>
        <fullName evidence="9">Peptidase S8</fullName>
    </submittedName>
</protein>
<organism evidence="9 10">
    <name type="scientific">Actinoallomurus iriomotensis</name>
    <dbReference type="NCBI Taxonomy" id="478107"/>
    <lineage>
        <taxon>Bacteria</taxon>
        <taxon>Bacillati</taxon>
        <taxon>Actinomycetota</taxon>
        <taxon>Actinomycetes</taxon>
        <taxon>Streptosporangiales</taxon>
        <taxon>Thermomonosporaceae</taxon>
        <taxon>Actinoallomurus</taxon>
    </lineage>
</organism>
<dbReference type="InterPro" id="IPR036852">
    <property type="entry name" value="Peptidase_S8/S53_dom_sf"/>
</dbReference>
<dbReference type="PROSITE" id="PS00137">
    <property type="entry name" value="SUBTILASE_HIS"/>
    <property type="match status" value="1"/>
</dbReference>
<dbReference type="Pfam" id="PF00082">
    <property type="entry name" value="Peptidase_S8"/>
    <property type="match status" value="1"/>
</dbReference>
<evidence type="ECO:0000256" key="1">
    <source>
        <dbReference type="ARBA" id="ARBA00011073"/>
    </source>
</evidence>
<reference evidence="9" key="1">
    <citation type="submission" date="2023-03" db="EMBL/GenBank/DDBJ databases">
        <title>Actinoallomurus iriomotensis NBRC 103681.</title>
        <authorList>
            <person name="Ichikawa N."/>
            <person name="Sato H."/>
            <person name="Tonouchi N."/>
        </authorList>
    </citation>
    <scope>NUCLEOTIDE SEQUENCE</scope>
    <source>
        <strain evidence="9">NBRC 103681</strain>
    </source>
</reference>
<evidence type="ECO:0000256" key="5">
    <source>
        <dbReference type="PROSITE-ProRule" id="PRU01240"/>
    </source>
</evidence>
<dbReference type="PANTHER" id="PTHR43806:SF11">
    <property type="entry name" value="CEREVISIN-RELATED"/>
    <property type="match status" value="1"/>
</dbReference>
<dbReference type="GO" id="GO:0006508">
    <property type="term" value="P:proteolysis"/>
    <property type="evidence" value="ECO:0007669"/>
    <property type="project" value="UniProtKB-KW"/>
</dbReference>
<feature type="domain" description="Peptidase S8/S53" evidence="8">
    <location>
        <begin position="86"/>
        <end position="331"/>
    </location>
</feature>
<dbReference type="SUPFAM" id="SSF52743">
    <property type="entry name" value="Subtilisin-like"/>
    <property type="match status" value="1"/>
</dbReference>
<dbReference type="InterPro" id="IPR050131">
    <property type="entry name" value="Peptidase_S8_subtilisin-like"/>
</dbReference>
<dbReference type="RefSeq" id="WP_285619318.1">
    <property type="nucleotide sequence ID" value="NZ_BSTJ01000002.1"/>
</dbReference>
<comment type="caution">
    <text evidence="9">The sequence shown here is derived from an EMBL/GenBank/DDBJ whole genome shotgun (WGS) entry which is preliminary data.</text>
</comment>
<feature type="region of interest" description="Disordered" evidence="6">
    <location>
        <begin position="346"/>
        <end position="372"/>
    </location>
</feature>
<evidence type="ECO:0000256" key="4">
    <source>
        <dbReference type="ARBA" id="ARBA00022825"/>
    </source>
</evidence>
<evidence type="ECO:0000256" key="6">
    <source>
        <dbReference type="SAM" id="MobiDB-lite"/>
    </source>
</evidence>
<evidence type="ECO:0000256" key="3">
    <source>
        <dbReference type="ARBA" id="ARBA00022801"/>
    </source>
</evidence>
<keyword evidence="7" id="KW-0812">Transmembrane</keyword>
<evidence type="ECO:0000313" key="10">
    <source>
        <dbReference type="Proteomes" id="UP001165135"/>
    </source>
</evidence>
<dbReference type="InterPro" id="IPR000209">
    <property type="entry name" value="Peptidase_S8/S53_dom"/>
</dbReference>
<evidence type="ECO:0000256" key="2">
    <source>
        <dbReference type="ARBA" id="ARBA00022670"/>
    </source>
</evidence>
<evidence type="ECO:0000259" key="8">
    <source>
        <dbReference type="Pfam" id="PF00082"/>
    </source>
</evidence>
<feature type="region of interest" description="Disordered" evidence="6">
    <location>
        <begin position="37"/>
        <end position="61"/>
    </location>
</feature>
<dbReference type="AlphaFoldDB" id="A0A9W6RDU8"/>
<dbReference type="PANTHER" id="PTHR43806">
    <property type="entry name" value="PEPTIDASE S8"/>
    <property type="match status" value="1"/>
</dbReference>
<keyword evidence="7" id="KW-0472">Membrane</keyword>
<evidence type="ECO:0000256" key="7">
    <source>
        <dbReference type="SAM" id="Phobius"/>
    </source>
</evidence>
<dbReference type="InterPro" id="IPR015500">
    <property type="entry name" value="Peptidase_S8_subtilisin-rel"/>
</dbReference>
<dbReference type="EMBL" id="BSTJ01000002">
    <property type="protein sequence ID" value="GLY73784.1"/>
    <property type="molecule type" value="Genomic_DNA"/>
</dbReference>